<dbReference type="InterPro" id="IPR021062">
    <property type="entry name" value="ArAE_1_C"/>
</dbReference>
<organism evidence="8 9">
    <name type="scientific">Paenalkalicoccus suaedae</name>
    <dbReference type="NCBI Taxonomy" id="2592382"/>
    <lineage>
        <taxon>Bacteria</taxon>
        <taxon>Bacillati</taxon>
        <taxon>Bacillota</taxon>
        <taxon>Bacilli</taxon>
        <taxon>Bacillales</taxon>
        <taxon>Bacillaceae</taxon>
        <taxon>Paenalkalicoccus</taxon>
    </lineage>
</organism>
<feature type="transmembrane region" description="Helical" evidence="6">
    <location>
        <begin position="99"/>
        <end position="121"/>
    </location>
</feature>
<proteinExistence type="predicted"/>
<dbReference type="GO" id="GO:0005886">
    <property type="term" value="C:plasma membrane"/>
    <property type="evidence" value="ECO:0007669"/>
    <property type="project" value="UniProtKB-SubCell"/>
</dbReference>
<dbReference type="InterPro" id="IPR052984">
    <property type="entry name" value="UPF0421"/>
</dbReference>
<dbReference type="EMBL" id="CP041372">
    <property type="protein sequence ID" value="QKS70985.1"/>
    <property type="molecule type" value="Genomic_DNA"/>
</dbReference>
<dbReference type="RefSeq" id="WP_176009022.1">
    <property type="nucleotide sequence ID" value="NZ_CP041372.2"/>
</dbReference>
<dbReference type="Proteomes" id="UP000318138">
    <property type="component" value="Chromosome"/>
</dbReference>
<feature type="transmembrane region" description="Helical" evidence="6">
    <location>
        <begin position="75"/>
        <end position="92"/>
    </location>
</feature>
<evidence type="ECO:0000256" key="2">
    <source>
        <dbReference type="ARBA" id="ARBA00022475"/>
    </source>
</evidence>
<keyword evidence="5 6" id="KW-0472">Membrane</keyword>
<feature type="transmembrane region" description="Helical" evidence="6">
    <location>
        <begin position="12"/>
        <end position="40"/>
    </location>
</feature>
<comment type="subcellular location">
    <subcellularLocation>
        <location evidence="1">Cell membrane</location>
        <topology evidence="1">Multi-pass membrane protein</topology>
    </subcellularLocation>
</comment>
<protein>
    <submittedName>
        <fullName evidence="8">Aromatic acid exporter family protein</fullName>
    </submittedName>
</protein>
<dbReference type="Pfam" id="PF06081">
    <property type="entry name" value="ArAE_1"/>
    <property type="match status" value="1"/>
</dbReference>
<keyword evidence="2" id="KW-1003">Cell membrane</keyword>
<dbReference type="PANTHER" id="PTHR40064:SF1">
    <property type="entry name" value="MEMBRANE PROTEIN"/>
    <property type="match status" value="1"/>
</dbReference>
<feature type="domain" description="Putative aromatic acid exporter C-terminal" evidence="7">
    <location>
        <begin position="146"/>
        <end position="310"/>
    </location>
</feature>
<keyword evidence="3 6" id="KW-0812">Transmembrane</keyword>
<gene>
    <name evidence="8" type="ORF">FLK61_30155</name>
</gene>
<keyword evidence="9" id="KW-1185">Reference proteome</keyword>
<evidence type="ECO:0000256" key="3">
    <source>
        <dbReference type="ARBA" id="ARBA00022692"/>
    </source>
</evidence>
<accession>A0A859FFJ9</accession>
<dbReference type="KEGG" id="psua:FLK61_30155"/>
<dbReference type="InterPro" id="IPR038323">
    <property type="entry name" value="ArAE_1_C_sf"/>
</dbReference>
<evidence type="ECO:0000256" key="6">
    <source>
        <dbReference type="SAM" id="Phobius"/>
    </source>
</evidence>
<dbReference type="Gene3D" id="1.20.120.940">
    <property type="entry name" value="Putative aromatic acid exporter, C-terminal domain"/>
    <property type="match status" value="1"/>
</dbReference>
<evidence type="ECO:0000313" key="8">
    <source>
        <dbReference type="EMBL" id="QKS70985.1"/>
    </source>
</evidence>
<evidence type="ECO:0000256" key="5">
    <source>
        <dbReference type="ARBA" id="ARBA00023136"/>
    </source>
</evidence>
<reference evidence="9" key="1">
    <citation type="submission" date="2019-07" db="EMBL/GenBank/DDBJ databases">
        <title>Bacillus alkalisoli sp. nov. isolated from saline soil.</title>
        <authorList>
            <person name="Sun J.-Q."/>
            <person name="Xu L."/>
        </authorList>
    </citation>
    <scope>NUCLEOTIDE SEQUENCE [LARGE SCALE GENOMIC DNA]</scope>
    <source>
        <strain evidence="9">M4U3P1</strain>
    </source>
</reference>
<feature type="transmembrane region" description="Helical" evidence="6">
    <location>
        <begin position="52"/>
        <end position="69"/>
    </location>
</feature>
<evidence type="ECO:0000259" key="7">
    <source>
        <dbReference type="Pfam" id="PF11728"/>
    </source>
</evidence>
<sequence>MFRIGYRTLKTAFGAAIAILIAQMLGLDFFASAGILTILCIQKTRKRSFKSAWNRFLACMIGLVIASIIFETLGYMFYSVAIVLLLFIPVTVRLKITSGIVTSAVIMFHLYTVGNVTVGLLWNEVQLISIGIGMSLLMNAYMPSVEDKLGQMQKELEEDLSIIFKEFASYIRTGESEWAGKEITDASELVNQAKNASLENLENHILRYEDMYYHYFKMREKQLDIIERLMPLLTSIDYHVDQADMLADFLEELSEGVNAQNTAYIFIEKLEELRSSYKEMELPDSREEFEARAALANVVRELDQYLAIKQQFKPIQEYRAFE</sequence>
<name>A0A859FFJ9_9BACI</name>
<dbReference type="Pfam" id="PF11728">
    <property type="entry name" value="ArAE_1_C"/>
    <property type="match status" value="1"/>
</dbReference>
<dbReference type="AlphaFoldDB" id="A0A859FFJ9"/>
<dbReference type="PANTHER" id="PTHR40064">
    <property type="entry name" value="MEMBRANE PROTEIN-RELATED"/>
    <property type="match status" value="1"/>
</dbReference>
<evidence type="ECO:0000256" key="1">
    <source>
        <dbReference type="ARBA" id="ARBA00004651"/>
    </source>
</evidence>
<evidence type="ECO:0000256" key="4">
    <source>
        <dbReference type="ARBA" id="ARBA00022989"/>
    </source>
</evidence>
<keyword evidence="4 6" id="KW-1133">Transmembrane helix</keyword>
<evidence type="ECO:0000313" key="9">
    <source>
        <dbReference type="Proteomes" id="UP000318138"/>
    </source>
</evidence>
<dbReference type="InterPro" id="IPR010343">
    <property type="entry name" value="ArAE_1"/>
</dbReference>